<keyword evidence="4" id="KW-1185">Reference proteome</keyword>
<gene>
    <name evidence="3" type="ORF">CHIRRI_LOCUS14009</name>
</gene>
<evidence type="ECO:0000313" key="4">
    <source>
        <dbReference type="Proteomes" id="UP001153620"/>
    </source>
</evidence>
<dbReference type="AlphaFoldDB" id="A0A9N9X0P4"/>
<feature type="signal peptide" evidence="1">
    <location>
        <begin position="1"/>
        <end position="19"/>
    </location>
</feature>
<feature type="domain" description="C-type lectin" evidence="2">
    <location>
        <begin position="66"/>
        <end position="199"/>
    </location>
</feature>
<reference evidence="3" key="1">
    <citation type="submission" date="2022-01" db="EMBL/GenBank/DDBJ databases">
        <authorList>
            <person name="King R."/>
        </authorList>
    </citation>
    <scope>NUCLEOTIDE SEQUENCE</scope>
</reference>
<dbReference type="EMBL" id="OU895880">
    <property type="protein sequence ID" value="CAG9811200.1"/>
    <property type="molecule type" value="Genomic_DNA"/>
</dbReference>
<dbReference type="Gene3D" id="3.10.100.10">
    <property type="entry name" value="Mannose-Binding Protein A, subunit A"/>
    <property type="match status" value="1"/>
</dbReference>
<name>A0A9N9X0P4_9DIPT</name>
<dbReference type="OrthoDB" id="7795339at2759"/>
<organism evidence="3 4">
    <name type="scientific">Chironomus riparius</name>
    <dbReference type="NCBI Taxonomy" id="315576"/>
    <lineage>
        <taxon>Eukaryota</taxon>
        <taxon>Metazoa</taxon>
        <taxon>Ecdysozoa</taxon>
        <taxon>Arthropoda</taxon>
        <taxon>Hexapoda</taxon>
        <taxon>Insecta</taxon>
        <taxon>Pterygota</taxon>
        <taxon>Neoptera</taxon>
        <taxon>Endopterygota</taxon>
        <taxon>Diptera</taxon>
        <taxon>Nematocera</taxon>
        <taxon>Chironomoidea</taxon>
        <taxon>Chironomidae</taxon>
        <taxon>Chironominae</taxon>
        <taxon>Chironomus</taxon>
    </lineage>
</organism>
<dbReference type="SUPFAM" id="SSF56436">
    <property type="entry name" value="C-type lectin-like"/>
    <property type="match status" value="1"/>
</dbReference>
<dbReference type="InterPro" id="IPR001304">
    <property type="entry name" value="C-type_lectin-like"/>
</dbReference>
<sequence length="205" mass="23480">MKLTKALTLLLVNVVIIHCDDDDLNIYDQTSGPNSYSACVNENTIDDVAFIKMGTYRGFTEDGIFEYRKSYFYPRYMENSWGESKAICKAFGLELVTLETLAEAKNFLALAESSSETKKLRAPFWIFIDGIVLTPKSTTDWYWTKNGQKISFLIPWGPVQPDNWQGNERCFSIGKRDAGDRFGYNDHACSNVNLPFICQRIEFWA</sequence>
<dbReference type="PROSITE" id="PS50041">
    <property type="entry name" value="C_TYPE_LECTIN_2"/>
    <property type="match status" value="1"/>
</dbReference>
<dbReference type="InterPro" id="IPR050111">
    <property type="entry name" value="C-type_lectin/snaclec_domain"/>
</dbReference>
<dbReference type="Pfam" id="PF00059">
    <property type="entry name" value="Lectin_C"/>
    <property type="match status" value="1"/>
</dbReference>
<dbReference type="Proteomes" id="UP001153620">
    <property type="component" value="Chromosome 4"/>
</dbReference>
<dbReference type="PANTHER" id="PTHR22803">
    <property type="entry name" value="MANNOSE, PHOSPHOLIPASE, LECTIN RECEPTOR RELATED"/>
    <property type="match status" value="1"/>
</dbReference>
<evidence type="ECO:0000256" key="1">
    <source>
        <dbReference type="SAM" id="SignalP"/>
    </source>
</evidence>
<dbReference type="SMART" id="SM00034">
    <property type="entry name" value="CLECT"/>
    <property type="match status" value="1"/>
</dbReference>
<evidence type="ECO:0000313" key="3">
    <source>
        <dbReference type="EMBL" id="CAG9811200.1"/>
    </source>
</evidence>
<reference evidence="3" key="2">
    <citation type="submission" date="2022-10" db="EMBL/GenBank/DDBJ databases">
        <authorList>
            <consortium name="ENA_rothamsted_submissions"/>
            <consortium name="culmorum"/>
            <person name="King R."/>
        </authorList>
    </citation>
    <scope>NUCLEOTIDE SEQUENCE</scope>
</reference>
<feature type="chain" id="PRO_5040186326" description="C-type lectin domain-containing protein" evidence="1">
    <location>
        <begin position="20"/>
        <end position="205"/>
    </location>
</feature>
<proteinExistence type="predicted"/>
<keyword evidence="1" id="KW-0732">Signal</keyword>
<evidence type="ECO:0000259" key="2">
    <source>
        <dbReference type="PROSITE" id="PS50041"/>
    </source>
</evidence>
<dbReference type="InterPro" id="IPR016186">
    <property type="entry name" value="C-type_lectin-like/link_sf"/>
</dbReference>
<accession>A0A9N9X0P4</accession>
<dbReference type="CDD" id="cd00037">
    <property type="entry name" value="CLECT"/>
    <property type="match status" value="1"/>
</dbReference>
<dbReference type="InterPro" id="IPR016187">
    <property type="entry name" value="CTDL_fold"/>
</dbReference>
<protein>
    <recommendedName>
        <fullName evidence="2">C-type lectin domain-containing protein</fullName>
    </recommendedName>
</protein>